<dbReference type="KEGG" id="dha:DEHA2F20570g"/>
<name>Q6BKM9_DEBHA</name>
<dbReference type="RefSeq" id="XP_461242.1">
    <property type="nucleotide sequence ID" value="XM_461242.1"/>
</dbReference>
<sequence length="53" mass="6394">MVILYRLATSMMTYGVIEPVLDDWHRVQHKEGWYFLCAVPIWLLDNRIRSSRI</sequence>
<reference evidence="1 2" key="1">
    <citation type="journal article" date="2004" name="Nature">
        <title>Genome evolution in yeasts.</title>
        <authorList>
            <consortium name="Genolevures"/>
            <person name="Dujon B."/>
            <person name="Sherman D."/>
            <person name="Fischer G."/>
            <person name="Durrens P."/>
            <person name="Casaregola S."/>
            <person name="Lafontaine I."/>
            <person name="de Montigny J."/>
            <person name="Marck C."/>
            <person name="Neuveglise C."/>
            <person name="Talla E."/>
            <person name="Goffard N."/>
            <person name="Frangeul L."/>
            <person name="Aigle M."/>
            <person name="Anthouard V."/>
            <person name="Babour A."/>
            <person name="Barbe V."/>
            <person name="Barnay S."/>
            <person name="Blanchin S."/>
            <person name="Beckerich J.M."/>
            <person name="Beyne E."/>
            <person name="Bleykasten C."/>
            <person name="Boisrame A."/>
            <person name="Boyer J."/>
            <person name="Cattolico L."/>
            <person name="Confanioleri F."/>
            <person name="de Daruvar A."/>
            <person name="Despons L."/>
            <person name="Fabre E."/>
            <person name="Fairhead C."/>
            <person name="Ferry-Dumazet H."/>
            <person name="Groppi A."/>
            <person name="Hantraye F."/>
            <person name="Hennequin C."/>
            <person name="Jauniaux N."/>
            <person name="Joyet P."/>
            <person name="Kachouri R."/>
            <person name="Kerrest A."/>
            <person name="Koszul R."/>
            <person name="Lemaire M."/>
            <person name="Lesur I."/>
            <person name="Ma L."/>
            <person name="Muller H."/>
            <person name="Nicaud J.M."/>
            <person name="Nikolski M."/>
            <person name="Oztas S."/>
            <person name="Ozier-Kalogeropoulos O."/>
            <person name="Pellenz S."/>
            <person name="Potier S."/>
            <person name="Richard G.F."/>
            <person name="Straub M.L."/>
            <person name="Suleau A."/>
            <person name="Swennene D."/>
            <person name="Tekaia F."/>
            <person name="Wesolowski-Louvel M."/>
            <person name="Westhof E."/>
            <person name="Wirth B."/>
            <person name="Zeniou-Meyer M."/>
            <person name="Zivanovic I."/>
            <person name="Bolotin-Fukuhara M."/>
            <person name="Thierry A."/>
            <person name="Bouchier C."/>
            <person name="Caudron B."/>
            <person name="Scarpelli C."/>
            <person name="Gaillardin C."/>
            <person name="Weissenbach J."/>
            <person name="Wincker P."/>
            <person name="Souciet J.L."/>
        </authorList>
    </citation>
    <scope>NUCLEOTIDE SEQUENCE [LARGE SCALE GENOMIC DNA]</scope>
    <source>
        <strain evidence="2">ATCC 36239 / CBS 767 / BCRC 21394 / JCM 1990 / NBRC 0083 / IGC 2968</strain>
    </source>
</reference>
<accession>Q6BKM9</accession>
<organism evidence="1 2">
    <name type="scientific">Debaryomyces hansenii (strain ATCC 36239 / CBS 767 / BCRC 21394 / JCM 1990 / NBRC 0083 / IGC 2968)</name>
    <name type="common">Yeast</name>
    <name type="synonym">Torulaspora hansenii</name>
    <dbReference type="NCBI Taxonomy" id="284592"/>
    <lineage>
        <taxon>Eukaryota</taxon>
        <taxon>Fungi</taxon>
        <taxon>Dikarya</taxon>
        <taxon>Ascomycota</taxon>
        <taxon>Saccharomycotina</taxon>
        <taxon>Pichiomycetes</taxon>
        <taxon>Debaryomycetaceae</taxon>
        <taxon>Debaryomyces</taxon>
    </lineage>
</organism>
<dbReference type="GeneID" id="2903285"/>
<protein>
    <submittedName>
        <fullName evidence="1">DEHA2F20570p</fullName>
    </submittedName>
</protein>
<dbReference type="Proteomes" id="UP000000599">
    <property type="component" value="Chromosome F"/>
</dbReference>
<dbReference type="InParanoid" id="Q6BKM9"/>
<keyword evidence="2" id="KW-1185">Reference proteome</keyword>
<dbReference type="VEuPathDB" id="FungiDB:DEHA2F20570g"/>
<evidence type="ECO:0000313" key="1">
    <source>
        <dbReference type="EMBL" id="CAG89630.1"/>
    </source>
</evidence>
<dbReference type="EMBL" id="CR382138">
    <property type="protein sequence ID" value="CAG89630.1"/>
    <property type="molecule type" value="Genomic_DNA"/>
</dbReference>
<evidence type="ECO:0000313" key="2">
    <source>
        <dbReference type="Proteomes" id="UP000000599"/>
    </source>
</evidence>
<dbReference type="AlphaFoldDB" id="Q6BKM9"/>
<proteinExistence type="predicted"/>
<gene>
    <name evidence="1" type="ordered locus">DEHA2F20570g</name>
</gene>
<dbReference type="HOGENOM" id="CLU_3068636_0_0_1"/>